<sequence>MQARRLEREFGVSFEWLSYELIPDALEWSTSTPASPPPANKAPTPSRFDLIKAADGVVMPAAERPKQMRTHNAHEAVEYAKTEGVADALVERLYRALWEDGETINDPVVLRRLAAGIVMDLDALDDAIRNRRFEDKIIGFDEDAYASGVYNVPTFFIGGEKYAEQPYVVLRQAVKNALGAPEGTSLYSDLAFPAAPVDRPYTFINMVTTIDGKSVSGTRDESVSDLGSKIDRLLMRRIESAADAIMTGAQTIRATSPAWDPMSPRRIAVTRSGDVPQHAAFFECGESYVAACESAAVEPFGQTQVLRAGRDSLDFPLLLSRLRKEMGVERLLVSGGSELNAELLRLDLVDELFWTVAPKVKLGHGLPTYAGGDPLPREALLRFELMSEQVIGDELFLRYRRRR</sequence>
<dbReference type="EMBL" id="CP007139">
    <property type="protein sequence ID" value="AIE86261.1"/>
    <property type="molecule type" value="Genomic_DNA"/>
</dbReference>
<name>A0A068NS37_FIMGI</name>
<comment type="pathway">
    <text evidence="1">Cofactor biosynthesis; riboflavin biosynthesis.</text>
</comment>
<dbReference type="SUPFAM" id="SSF53597">
    <property type="entry name" value="Dihydrofolate reductase-like"/>
    <property type="match status" value="1"/>
</dbReference>
<reference evidence="6 7" key="1">
    <citation type="journal article" date="2014" name="PLoS ONE">
        <title>The first complete genome sequence of the class fimbriimonadia in the phylum armatimonadetes.</title>
        <authorList>
            <person name="Hu Z.Y."/>
            <person name="Wang Y.Z."/>
            <person name="Im W.T."/>
            <person name="Wang S.Y."/>
            <person name="Zhao G.P."/>
            <person name="Zheng H.J."/>
            <person name="Quan Z.X."/>
        </authorList>
    </citation>
    <scope>NUCLEOTIDE SEQUENCE [LARGE SCALE GENOMIC DNA]</scope>
    <source>
        <strain evidence="6">Gsoil 348</strain>
    </source>
</reference>
<dbReference type="HOGENOM" id="CLU_682863_0_0_0"/>
<dbReference type="eggNOG" id="COG1985">
    <property type="taxonomic scope" value="Bacteria"/>
</dbReference>
<dbReference type="SUPFAM" id="SSF52833">
    <property type="entry name" value="Thioredoxin-like"/>
    <property type="match status" value="1"/>
</dbReference>
<dbReference type="STRING" id="661478.OP10G_2893"/>
<evidence type="ECO:0000313" key="7">
    <source>
        <dbReference type="Proteomes" id="UP000027982"/>
    </source>
</evidence>
<dbReference type="Gene3D" id="3.40.30.10">
    <property type="entry name" value="Glutaredoxin"/>
    <property type="match status" value="1"/>
</dbReference>
<dbReference type="PANTHER" id="PTHR38011">
    <property type="entry name" value="DIHYDROFOLATE REDUCTASE FAMILY PROTEIN (AFU_ORTHOLOGUE AFUA_8G06820)"/>
    <property type="match status" value="1"/>
</dbReference>
<accession>A0A068NS37</accession>
<evidence type="ECO:0000256" key="3">
    <source>
        <dbReference type="ARBA" id="ARBA00023002"/>
    </source>
</evidence>
<keyword evidence="7" id="KW-1185">Reference proteome</keyword>
<keyword evidence="3" id="KW-0560">Oxidoreductase</keyword>
<dbReference type="InterPro" id="IPR002734">
    <property type="entry name" value="RibDG_C"/>
</dbReference>
<gene>
    <name evidence="6" type="ORF">OP10G_2893</name>
</gene>
<dbReference type="InterPro" id="IPR001853">
    <property type="entry name" value="DSBA-like_thioredoxin_dom"/>
</dbReference>
<dbReference type="Proteomes" id="UP000027982">
    <property type="component" value="Chromosome"/>
</dbReference>
<feature type="domain" description="Bacterial bifunctional deaminase-reductase C-terminal" evidence="5">
    <location>
        <begin position="200"/>
        <end position="395"/>
    </location>
</feature>
<dbReference type="PANTHER" id="PTHR38011:SF7">
    <property type="entry name" value="2,5-DIAMINO-6-RIBOSYLAMINO-4(3H)-PYRIMIDINONE 5'-PHOSPHATE REDUCTASE"/>
    <property type="match status" value="1"/>
</dbReference>
<evidence type="ECO:0000259" key="5">
    <source>
        <dbReference type="Pfam" id="PF01872"/>
    </source>
</evidence>
<dbReference type="eggNOG" id="COG2761">
    <property type="taxonomic scope" value="Bacteria"/>
</dbReference>
<dbReference type="Pfam" id="PF01872">
    <property type="entry name" value="RibD_C"/>
    <property type="match status" value="1"/>
</dbReference>
<evidence type="ECO:0000256" key="1">
    <source>
        <dbReference type="ARBA" id="ARBA00005104"/>
    </source>
</evidence>
<feature type="domain" description="DSBA-like thioredoxin" evidence="4">
    <location>
        <begin position="47"/>
        <end position="161"/>
    </location>
</feature>
<dbReference type="GO" id="GO:0008703">
    <property type="term" value="F:5-amino-6-(5-phosphoribosylamino)uracil reductase activity"/>
    <property type="evidence" value="ECO:0007669"/>
    <property type="project" value="InterPro"/>
</dbReference>
<evidence type="ECO:0000313" key="6">
    <source>
        <dbReference type="EMBL" id="AIE86261.1"/>
    </source>
</evidence>
<evidence type="ECO:0000256" key="2">
    <source>
        <dbReference type="ARBA" id="ARBA00022857"/>
    </source>
</evidence>
<dbReference type="KEGG" id="fgi:OP10G_2893"/>
<organism evidence="6 7">
    <name type="scientific">Fimbriimonas ginsengisoli Gsoil 348</name>
    <dbReference type="NCBI Taxonomy" id="661478"/>
    <lineage>
        <taxon>Bacteria</taxon>
        <taxon>Bacillati</taxon>
        <taxon>Armatimonadota</taxon>
        <taxon>Fimbriimonadia</taxon>
        <taxon>Fimbriimonadales</taxon>
        <taxon>Fimbriimonadaceae</taxon>
        <taxon>Fimbriimonas</taxon>
    </lineage>
</organism>
<dbReference type="AlphaFoldDB" id="A0A068NS37"/>
<dbReference type="Pfam" id="PF01323">
    <property type="entry name" value="DSBA"/>
    <property type="match status" value="1"/>
</dbReference>
<dbReference type="InterPro" id="IPR050765">
    <property type="entry name" value="Riboflavin_Biosynth_HTPR"/>
</dbReference>
<dbReference type="InterPro" id="IPR036249">
    <property type="entry name" value="Thioredoxin-like_sf"/>
</dbReference>
<dbReference type="GO" id="GO:0009231">
    <property type="term" value="P:riboflavin biosynthetic process"/>
    <property type="evidence" value="ECO:0007669"/>
    <property type="project" value="InterPro"/>
</dbReference>
<protein>
    <submittedName>
        <fullName evidence="6">Bifunctional deaminase-reductase domain protein</fullName>
    </submittedName>
</protein>
<evidence type="ECO:0000259" key="4">
    <source>
        <dbReference type="Pfam" id="PF01323"/>
    </source>
</evidence>
<keyword evidence="2" id="KW-0521">NADP</keyword>
<dbReference type="InterPro" id="IPR024072">
    <property type="entry name" value="DHFR-like_dom_sf"/>
</dbReference>
<dbReference type="Gene3D" id="3.40.430.10">
    <property type="entry name" value="Dihydrofolate Reductase, subunit A"/>
    <property type="match status" value="1"/>
</dbReference>
<proteinExistence type="predicted"/>